<feature type="signal peptide" evidence="1">
    <location>
        <begin position="1"/>
        <end position="16"/>
    </location>
</feature>
<feature type="chain" id="PRO_5042130017" description="Glycan binding protein Y3-like domain-containing protein" evidence="1">
    <location>
        <begin position="17"/>
        <end position="141"/>
    </location>
</feature>
<organism evidence="3 4">
    <name type="scientific">Leucocoprinus birnbaumii</name>
    <dbReference type="NCBI Taxonomy" id="56174"/>
    <lineage>
        <taxon>Eukaryota</taxon>
        <taxon>Fungi</taxon>
        <taxon>Dikarya</taxon>
        <taxon>Basidiomycota</taxon>
        <taxon>Agaricomycotina</taxon>
        <taxon>Agaricomycetes</taxon>
        <taxon>Agaricomycetidae</taxon>
        <taxon>Agaricales</taxon>
        <taxon>Agaricineae</taxon>
        <taxon>Agaricaceae</taxon>
        <taxon>Leucocoprinus</taxon>
    </lineage>
</organism>
<dbReference type="PROSITE" id="PS51257">
    <property type="entry name" value="PROKAR_LIPOPROTEIN"/>
    <property type="match status" value="1"/>
</dbReference>
<name>A0AAD5W6B7_9AGAR</name>
<comment type="caution">
    <text evidence="3">The sequence shown here is derived from an EMBL/GenBank/DDBJ whole genome shotgun (WGS) entry which is preliminary data.</text>
</comment>
<proteinExistence type="predicted"/>
<reference evidence="3" key="1">
    <citation type="submission" date="2022-07" db="EMBL/GenBank/DDBJ databases">
        <title>Genome Sequence of Leucocoprinus birnbaumii.</title>
        <authorList>
            <person name="Buettner E."/>
        </authorList>
    </citation>
    <scope>NUCLEOTIDE SEQUENCE</scope>
    <source>
        <strain evidence="3">VT141</strain>
    </source>
</reference>
<dbReference type="InterPro" id="IPR054443">
    <property type="entry name" value="Y3-like_dom"/>
</dbReference>
<evidence type="ECO:0000313" key="4">
    <source>
        <dbReference type="Proteomes" id="UP001213000"/>
    </source>
</evidence>
<dbReference type="EMBL" id="JANIEX010000026">
    <property type="protein sequence ID" value="KAJ3575829.1"/>
    <property type="molecule type" value="Genomic_DNA"/>
</dbReference>
<dbReference type="Pfam" id="PF22803">
    <property type="entry name" value="GBD_Y3"/>
    <property type="match status" value="1"/>
</dbReference>
<feature type="domain" description="Glycan binding protein Y3-like" evidence="2">
    <location>
        <begin position="30"/>
        <end position="123"/>
    </location>
</feature>
<protein>
    <recommendedName>
        <fullName evidence="2">Glycan binding protein Y3-like domain-containing protein</fullName>
    </recommendedName>
</protein>
<sequence>MFKAAIVACLVASTWAQSCGLISSGHPASECSDAISQYCSSPGTESINAGNEKWFCRKASNGDMCKVGGKNMNDLNSQSGAGESFPPPQDKCTDAYSAIQSTCNSSGGQFLLDSPNFSFMVETAVASPANDVCNDPASQLQ</sequence>
<keyword evidence="4" id="KW-1185">Reference proteome</keyword>
<evidence type="ECO:0000313" key="3">
    <source>
        <dbReference type="EMBL" id="KAJ3575829.1"/>
    </source>
</evidence>
<keyword evidence="1" id="KW-0732">Signal</keyword>
<gene>
    <name evidence="3" type="ORF">NP233_g862</name>
</gene>
<accession>A0AAD5W6B7</accession>
<evidence type="ECO:0000256" key="1">
    <source>
        <dbReference type="SAM" id="SignalP"/>
    </source>
</evidence>
<evidence type="ECO:0000259" key="2">
    <source>
        <dbReference type="Pfam" id="PF22803"/>
    </source>
</evidence>
<dbReference type="AlphaFoldDB" id="A0AAD5W6B7"/>
<dbReference type="Proteomes" id="UP001213000">
    <property type="component" value="Unassembled WGS sequence"/>
</dbReference>